<keyword evidence="3" id="KW-1185">Reference proteome</keyword>
<dbReference type="InterPro" id="IPR054828">
    <property type="entry name" value="Vit_B12_bind_prot"/>
</dbReference>
<proteinExistence type="inferred from homology"/>
<dbReference type="RefSeq" id="WP_344308198.1">
    <property type="nucleotide sequence ID" value="NZ_BAAANY010000005.1"/>
</dbReference>
<comment type="similarity">
    <text evidence="1">Belongs to the bacterial solute-binding protein 8 family.</text>
</comment>
<dbReference type="Gene3D" id="3.40.50.1980">
    <property type="entry name" value="Nitrogenase molybdenum iron protein domain"/>
    <property type="match status" value="2"/>
</dbReference>
<dbReference type="Proteomes" id="UP001500618">
    <property type="component" value="Unassembled WGS sequence"/>
</dbReference>
<evidence type="ECO:0000313" key="2">
    <source>
        <dbReference type="EMBL" id="GAA1665641.1"/>
    </source>
</evidence>
<accession>A0ABN2G5F0</accession>
<name>A0ABN2G5F0_9ACTN</name>
<comment type="caution">
    <text evidence="2">The sequence shown here is derived from an EMBL/GenBank/DDBJ whole genome shotgun (WGS) entry which is preliminary data.</text>
</comment>
<reference evidence="2 3" key="1">
    <citation type="journal article" date="2019" name="Int. J. Syst. Evol. Microbiol.">
        <title>The Global Catalogue of Microorganisms (GCM) 10K type strain sequencing project: providing services to taxonomists for standard genome sequencing and annotation.</title>
        <authorList>
            <consortium name="The Broad Institute Genomics Platform"/>
            <consortium name="The Broad Institute Genome Sequencing Center for Infectious Disease"/>
            <person name="Wu L."/>
            <person name="Ma J."/>
        </authorList>
    </citation>
    <scope>NUCLEOTIDE SEQUENCE [LARGE SCALE GENOMIC DNA]</scope>
    <source>
        <strain evidence="2 3">JCM 14718</strain>
    </source>
</reference>
<keyword evidence="2" id="KW-0675">Receptor</keyword>
<dbReference type="PANTHER" id="PTHR30535">
    <property type="entry name" value="VITAMIN B12-BINDING PROTEIN"/>
    <property type="match status" value="1"/>
</dbReference>
<dbReference type="SUPFAM" id="SSF53807">
    <property type="entry name" value="Helical backbone' metal receptor"/>
    <property type="match status" value="1"/>
</dbReference>
<organism evidence="2 3">
    <name type="scientific">Fodinicola feengrottensis</name>
    <dbReference type="NCBI Taxonomy" id="435914"/>
    <lineage>
        <taxon>Bacteria</taxon>
        <taxon>Bacillati</taxon>
        <taxon>Actinomycetota</taxon>
        <taxon>Actinomycetes</taxon>
        <taxon>Mycobacteriales</taxon>
        <taxon>Fodinicola</taxon>
    </lineage>
</organism>
<dbReference type="InterPro" id="IPR050902">
    <property type="entry name" value="ABC_Transporter_SBP"/>
</dbReference>
<protein>
    <submittedName>
        <fullName evidence="2">Helical backbone metal receptor</fullName>
    </submittedName>
</protein>
<dbReference type="PANTHER" id="PTHR30535:SF35">
    <property type="entry name" value="PERIPLASMIC BINDING PROTEIN"/>
    <property type="match status" value="1"/>
</dbReference>
<dbReference type="EMBL" id="BAAANY010000005">
    <property type="protein sequence ID" value="GAA1665641.1"/>
    <property type="molecule type" value="Genomic_DNA"/>
</dbReference>
<gene>
    <name evidence="2" type="ORF">GCM10009765_13970</name>
</gene>
<evidence type="ECO:0000256" key="1">
    <source>
        <dbReference type="ARBA" id="ARBA00008814"/>
    </source>
</evidence>
<sequence>MKDDLGEEVTLAGRPRRIVSLVPSLTQSVAVTGRDLLVGATDFCTHPTDLAVARVGGSKYPRVADVLACEPDLVLADMDENRKDDVLMLRNAGVPVWVVNPRTVPQALVSLGRMLRMCGLGKPAWLTDAETVWASLPEKTETVRVAIPVWRRPWVLLGGATFSSDLLARLGYVNVFSGERFPRPKLAEIQTSGAELVILPNEPYEFTAEDGPEAFPDTDCALVDGRFLTWYGPTLATAPQVLGAQLNRRMT</sequence>
<evidence type="ECO:0000313" key="3">
    <source>
        <dbReference type="Proteomes" id="UP001500618"/>
    </source>
</evidence>
<dbReference type="NCBIfam" id="NF038402">
    <property type="entry name" value="TroA_like"/>
    <property type="match status" value="1"/>
</dbReference>